<evidence type="ECO:0000313" key="1">
    <source>
        <dbReference type="EMBL" id="GAA2089209.1"/>
    </source>
</evidence>
<evidence type="ECO:0000313" key="2">
    <source>
        <dbReference type="Proteomes" id="UP001500897"/>
    </source>
</evidence>
<dbReference type="Proteomes" id="UP001500897">
    <property type="component" value="Unassembled WGS sequence"/>
</dbReference>
<comment type="caution">
    <text evidence="1">The sequence shown here is derived from an EMBL/GenBank/DDBJ whole genome shotgun (WGS) entry which is preliminary data.</text>
</comment>
<organism evidence="1 2">
    <name type="scientific">Kitasatospora saccharophila</name>
    <dbReference type="NCBI Taxonomy" id="407973"/>
    <lineage>
        <taxon>Bacteria</taxon>
        <taxon>Bacillati</taxon>
        <taxon>Actinomycetota</taxon>
        <taxon>Actinomycetes</taxon>
        <taxon>Kitasatosporales</taxon>
        <taxon>Streptomycetaceae</taxon>
        <taxon>Kitasatospora</taxon>
    </lineage>
</organism>
<sequence>MRAVDDDEAAATLTHLAVIQIRAMARRRQPFHPWMGDDYVVCIGWLADLVHNLAVPRGRTRSWRPGRKRSRRMEHTWAVAGEIGRKWITDSLEAEGLVWKPPSDTFLPGERDNRG</sequence>
<accession>A0ABN2WDA9</accession>
<gene>
    <name evidence="1" type="ORF">GCM10009759_11930</name>
</gene>
<protein>
    <submittedName>
        <fullName evidence="1">Uncharacterized protein</fullName>
    </submittedName>
</protein>
<proteinExistence type="predicted"/>
<reference evidence="1 2" key="1">
    <citation type="journal article" date="2019" name="Int. J. Syst. Evol. Microbiol.">
        <title>The Global Catalogue of Microorganisms (GCM) 10K type strain sequencing project: providing services to taxonomists for standard genome sequencing and annotation.</title>
        <authorList>
            <consortium name="The Broad Institute Genomics Platform"/>
            <consortium name="The Broad Institute Genome Sequencing Center for Infectious Disease"/>
            <person name="Wu L."/>
            <person name="Ma J."/>
        </authorList>
    </citation>
    <scope>NUCLEOTIDE SEQUENCE [LARGE SCALE GENOMIC DNA]</scope>
    <source>
        <strain evidence="1 2">JCM 14559</strain>
    </source>
</reference>
<dbReference type="EMBL" id="BAAANS010000005">
    <property type="protein sequence ID" value="GAA2089209.1"/>
    <property type="molecule type" value="Genomic_DNA"/>
</dbReference>
<keyword evidence="2" id="KW-1185">Reference proteome</keyword>
<name>A0ABN2WDA9_9ACTN</name>